<evidence type="ECO:0000313" key="4">
    <source>
        <dbReference type="Proteomes" id="UP000295718"/>
    </source>
</evidence>
<comment type="similarity">
    <text evidence="1">Belongs to the short-chain dehydrogenases/reductases (SDR) family.</text>
</comment>
<dbReference type="PANTHER" id="PTHR24320:SF152">
    <property type="entry name" value="SHORT-CHAIN DEHYDROGENASE_REDUCTASE FAMILY PROTEIN"/>
    <property type="match status" value="1"/>
</dbReference>
<keyword evidence="4" id="KW-1185">Reference proteome</keyword>
<dbReference type="InterPro" id="IPR036291">
    <property type="entry name" value="NAD(P)-bd_dom_sf"/>
</dbReference>
<gene>
    <name evidence="3" type="ORF">EDD76_111168</name>
</gene>
<evidence type="ECO:0000313" key="3">
    <source>
        <dbReference type="EMBL" id="TCL56674.1"/>
    </source>
</evidence>
<dbReference type="Gene3D" id="3.40.50.720">
    <property type="entry name" value="NAD(P)-binding Rossmann-like Domain"/>
    <property type="match status" value="1"/>
</dbReference>
<name>A0A4R1QXL5_9FIRM</name>
<comment type="caution">
    <text evidence="3">The sequence shown here is derived from an EMBL/GenBank/DDBJ whole genome shotgun (WGS) entry which is preliminary data.</text>
</comment>
<proteinExistence type="inferred from homology"/>
<evidence type="ECO:0000256" key="1">
    <source>
        <dbReference type="ARBA" id="ARBA00006484"/>
    </source>
</evidence>
<evidence type="ECO:0000256" key="2">
    <source>
        <dbReference type="ARBA" id="ARBA00023002"/>
    </source>
</evidence>
<dbReference type="SUPFAM" id="SSF51735">
    <property type="entry name" value="NAD(P)-binding Rossmann-fold domains"/>
    <property type="match status" value="1"/>
</dbReference>
<dbReference type="RefSeq" id="WP_031390367.1">
    <property type="nucleotide sequence ID" value="NZ_JPNB01000001.1"/>
</dbReference>
<dbReference type="Proteomes" id="UP000295718">
    <property type="component" value="Unassembled WGS sequence"/>
</dbReference>
<dbReference type="GO" id="GO:0016491">
    <property type="term" value="F:oxidoreductase activity"/>
    <property type="evidence" value="ECO:0007669"/>
    <property type="project" value="UniProtKB-KW"/>
</dbReference>
<accession>A0A4R1QXL5</accession>
<keyword evidence="2" id="KW-0560">Oxidoreductase</keyword>
<dbReference type="EMBL" id="SLUO01000011">
    <property type="protein sequence ID" value="TCL56674.1"/>
    <property type="molecule type" value="Genomic_DNA"/>
</dbReference>
<dbReference type="AlphaFoldDB" id="A0A4R1QXL5"/>
<dbReference type="PANTHER" id="PTHR24320">
    <property type="entry name" value="RETINOL DEHYDROGENASE"/>
    <property type="match status" value="1"/>
</dbReference>
<dbReference type="STRING" id="1469948.GCA_000732725_01656"/>
<reference evidence="3 4" key="1">
    <citation type="submission" date="2019-03" db="EMBL/GenBank/DDBJ databases">
        <title>Genomic Encyclopedia of Type Strains, Phase IV (KMG-IV): sequencing the most valuable type-strain genomes for metagenomic binning, comparative biology and taxonomic classification.</title>
        <authorList>
            <person name="Goeker M."/>
        </authorList>
    </citation>
    <scope>NUCLEOTIDE SEQUENCE [LARGE SCALE GENOMIC DNA]</scope>
    <source>
        <strain evidence="3 4">DSM 100556</strain>
    </source>
</reference>
<sequence>MNNKKTIIITGANSGLGLASAKMIASASMEYQVILACRNKAKAERAKQEVIENSGNSDIHILELDVSSLASVRDFVKKYKEQQFPSLYALICNAGISGRNMEITADGYDSVFATNHLGHFLLVHLLLPSMQPAGRIVMVSSDMHCPPGRQLVWPGTLALAHPDNKLEKNHMRRYSFSKLCNLYFTYELSRRLINNNSKIVVNAFNPGLMMETNFMPKYPGFLTFVAKKIFADRAGSLEVSAKGLAELVTEQIYGEKTGKYYDRGTVERKSSPLSYNLENTMDLWNKSVEFTKITSST</sequence>
<dbReference type="OrthoDB" id="9809821at2"/>
<dbReference type="Pfam" id="PF00106">
    <property type="entry name" value="adh_short"/>
    <property type="match status" value="1"/>
</dbReference>
<dbReference type="InterPro" id="IPR002347">
    <property type="entry name" value="SDR_fam"/>
</dbReference>
<protein>
    <submittedName>
        <fullName evidence="3">NAD(P)-dependent dehydrogenase (Short-subunit alcohol dehydrogenase family)</fullName>
    </submittedName>
</protein>
<dbReference type="PRINTS" id="PR00081">
    <property type="entry name" value="GDHRDH"/>
</dbReference>
<organism evidence="3 4">
    <name type="scientific">Kineothrix alysoides</name>
    <dbReference type="NCBI Taxonomy" id="1469948"/>
    <lineage>
        <taxon>Bacteria</taxon>
        <taxon>Bacillati</taxon>
        <taxon>Bacillota</taxon>
        <taxon>Clostridia</taxon>
        <taxon>Lachnospirales</taxon>
        <taxon>Lachnospiraceae</taxon>
        <taxon>Kineothrix</taxon>
    </lineage>
</organism>